<keyword evidence="1" id="KW-0812">Transmembrane</keyword>
<dbReference type="Gene3D" id="3.30.450.20">
    <property type="entry name" value="PAS domain"/>
    <property type="match status" value="1"/>
</dbReference>
<name>A0A6M4GZV8_9PROT</name>
<evidence type="ECO:0000256" key="1">
    <source>
        <dbReference type="SAM" id="Phobius"/>
    </source>
</evidence>
<dbReference type="RefSeq" id="WP_171094590.1">
    <property type="nucleotide sequence ID" value="NZ_CP053069.1"/>
</dbReference>
<dbReference type="InterPro" id="IPR035965">
    <property type="entry name" value="PAS-like_dom_sf"/>
</dbReference>
<dbReference type="EMBL" id="CP053069">
    <property type="protein sequence ID" value="QJR12408.1"/>
    <property type="molecule type" value="Genomic_DNA"/>
</dbReference>
<protein>
    <recommendedName>
        <fullName evidence="2">PAS domain-containing protein</fullName>
    </recommendedName>
</protein>
<dbReference type="CDD" id="cd00130">
    <property type="entry name" value="PAS"/>
    <property type="match status" value="1"/>
</dbReference>
<evidence type="ECO:0000313" key="4">
    <source>
        <dbReference type="Proteomes" id="UP000501534"/>
    </source>
</evidence>
<dbReference type="NCBIfam" id="TIGR00229">
    <property type="entry name" value="sensory_box"/>
    <property type="match status" value="1"/>
</dbReference>
<organism evidence="3 4">
    <name type="scientific">Usitatibacter rugosus</name>
    <dbReference type="NCBI Taxonomy" id="2732067"/>
    <lineage>
        <taxon>Bacteria</taxon>
        <taxon>Pseudomonadati</taxon>
        <taxon>Pseudomonadota</taxon>
        <taxon>Betaproteobacteria</taxon>
        <taxon>Nitrosomonadales</taxon>
        <taxon>Usitatibacteraceae</taxon>
        <taxon>Usitatibacter</taxon>
    </lineage>
</organism>
<accession>A0A6M4GZV8</accession>
<sequence length="351" mass="38436">MAHIQQKADPAVRALQVDEVFRFADTAAGFSFLGALLTLGVLADTGDIGRGSVWFVFACGVTLVRIIAVVGYQRRDPRQSVEPWARLIIVANLLAGIQWGLLGTVLFPQEHGYRELFTIMVITCFVGGSLTAYSSIPWAHPALSIPATIPTAIYLFFVQDGSHFYAGATAILFCIAIYYYSVKLTAHMEDRFTLQVAHEDLLRVTGGANERLELENRELSHRAAVRGASMESAREQAERLFAQFLRSPLPMLECDSGGKVISCNPAAERLLGEREREMQGRPLSEHLVSTGHTKVENGAQGYFGSSDASTHEVEILAHGVRIGRCLATFTRFPAHEGMQPGFGVIFAAPPR</sequence>
<reference evidence="3 4" key="1">
    <citation type="submission" date="2020-04" db="EMBL/GenBank/DDBJ databases">
        <title>Usitatibacter rugosus gen. nov., sp. nov. and Usitatibacter palustris sp. nov., novel members of Usitatibacteraceae fam. nov. within the order Nitrosomonadales isolated from soil.</title>
        <authorList>
            <person name="Huber K.J."/>
            <person name="Neumann-Schaal M."/>
            <person name="Geppert A."/>
            <person name="Luckner M."/>
            <person name="Wanner G."/>
            <person name="Overmann J."/>
        </authorList>
    </citation>
    <scope>NUCLEOTIDE SEQUENCE [LARGE SCALE GENOMIC DNA]</scope>
    <source>
        <strain evidence="3 4">0125_3</strain>
    </source>
</reference>
<feature type="domain" description="PAS" evidence="2">
    <location>
        <begin position="237"/>
        <end position="281"/>
    </location>
</feature>
<keyword evidence="1" id="KW-1133">Transmembrane helix</keyword>
<feature type="transmembrane region" description="Helical" evidence="1">
    <location>
        <begin position="20"/>
        <end position="41"/>
    </location>
</feature>
<dbReference type="PROSITE" id="PS50112">
    <property type="entry name" value="PAS"/>
    <property type="match status" value="1"/>
</dbReference>
<dbReference type="InterPro" id="IPR000014">
    <property type="entry name" value="PAS"/>
</dbReference>
<gene>
    <name evidence="3" type="ORF">DSM104443_03494</name>
</gene>
<feature type="transmembrane region" description="Helical" evidence="1">
    <location>
        <begin position="53"/>
        <end position="72"/>
    </location>
</feature>
<dbReference type="KEGG" id="uru:DSM104443_03494"/>
<dbReference type="AlphaFoldDB" id="A0A6M4GZV8"/>
<dbReference type="Proteomes" id="UP000501534">
    <property type="component" value="Chromosome"/>
</dbReference>
<feature type="transmembrane region" description="Helical" evidence="1">
    <location>
        <begin position="84"/>
        <end position="107"/>
    </location>
</feature>
<feature type="transmembrane region" description="Helical" evidence="1">
    <location>
        <begin position="138"/>
        <end position="157"/>
    </location>
</feature>
<evidence type="ECO:0000259" key="2">
    <source>
        <dbReference type="PROSITE" id="PS50112"/>
    </source>
</evidence>
<keyword evidence="4" id="KW-1185">Reference proteome</keyword>
<dbReference type="Pfam" id="PF13188">
    <property type="entry name" value="PAS_8"/>
    <property type="match status" value="1"/>
</dbReference>
<evidence type="ECO:0000313" key="3">
    <source>
        <dbReference type="EMBL" id="QJR12408.1"/>
    </source>
</evidence>
<feature type="transmembrane region" description="Helical" evidence="1">
    <location>
        <begin position="163"/>
        <end position="182"/>
    </location>
</feature>
<keyword evidence="1" id="KW-0472">Membrane</keyword>
<feature type="transmembrane region" description="Helical" evidence="1">
    <location>
        <begin position="113"/>
        <end position="133"/>
    </location>
</feature>
<dbReference type="SMART" id="SM00091">
    <property type="entry name" value="PAS"/>
    <property type="match status" value="1"/>
</dbReference>
<dbReference type="SUPFAM" id="SSF55785">
    <property type="entry name" value="PYP-like sensor domain (PAS domain)"/>
    <property type="match status" value="1"/>
</dbReference>
<proteinExistence type="predicted"/>